<sequence>MNTQYDDLTYIAAAGDTQDRQPPLRGDGPSIHPDAVVRESHMGSWTLVAARTLVSETRFGAYSYVMDNAAIERATVGPFCSIAAHTWINPGNHPTWRASQHHFQYRADQYGLGEREEAFFDWRRDHPVTLGPDVWMGFGAVVLPGVTVGTGAVLAAGAVVTRDVAPYQIVGGTPAKPIGERFPADIADALQRIAWWDWPHEQLKSALPDFRALDVRAFIAKYGG</sequence>
<accession>A0A934QKF7</accession>
<gene>
    <name evidence="2" type="ORF">CKO21_14915</name>
</gene>
<organism evidence="2 3">
    <name type="scientific">Rhodovibrio salinarum</name>
    <dbReference type="NCBI Taxonomy" id="1087"/>
    <lineage>
        <taxon>Bacteria</taxon>
        <taxon>Pseudomonadati</taxon>
        <taxon>Pseudomonadota</taxon>
        <taxon>Alphaproteobacteria</taxon>
        <taxon>Rhodospirillales</taxon>
        <taxon>Rhodovibrionaceae</taxon>
        <taxon>Rhodovibrio</taxon>
    </lineage>
</organism>
<reference evidence="2" key="1">
    <citation type="submission" date="2017-08" db="EMBL/GenBank/DDBJ databases">
        <authorList>
            <person name="Imhoff J.F."/>
            <person name="Rahn T."/>
            <person name="Kuenzel S."/>
            <person name="Neulinger S.C."/>
        </authorList>
    </citation>
    <scope>NUCLEOTIDE SEQUENCE</scope>
    <source>
        <strain evidence="2">DSM 9154</strain>
    </source>
</reference>
<keyword evidence="3" id="KW-1185">Reference proteome</keyword>
<dbReference type="AlphaFoldDB" id="A0A934QKF7"/>
<comment type="similarity">
    <text evidence="1">Belongs to the transferase hexapeptide repeat family.</text>
</comment>
<dbReference type="CDD" id="cd03349">
    <property type="entry name" value="LbH_XAT"/>
    <property type="match status" value="1"/>
</dbReference>
<proteinExistence type="inferred from homology"/>
<dbReference type="EMBL" id="NRRE01000028">
    <property type="protein sequence ID" value="MBK1698538.1"/>
    <property type="molecule type" value="Genomic_DNA"/>
</dbReference>
<dbReference type="Gene3D" id="2.160.10.10">
    <property type="entry name" value="Hexapeptide repeat proteins"/>
    <property type="match status" value="1"/>
</dbReference>
<comment type="caution">
    <text evidence="2">The sequence shown here is derived from an EMBL/GenBank/DDBJ whole genome shotgun (WGS) entry which is preliminary data.</text>
</comment>
<dbReference type="SUPFAM" id="SSF51161">
    <property type="entry name" value="Trimeric LpxA-like enzymes"/>
    <property type="match status" value="1"/>
</dbReference>
<dbReference type="RefSeq" id="WP_081728782.1">
    <property type="nucleotide sequence ID" value="NZ_NRRE01000028.1"/>
</dbReference>
<dbReference type="PANTHER" id="PTHR43300">
    <property type="entry name" value="ACETYLTRANSFERASE"/>
    <property type="match status" value="1"/>
</dbReference>
<evidence type="ECO:0000313" key="3">
    <source>
        <dbReference type="Proteomes" id="UP000778970"/>
    </source>
</evidence>
<dbReference type="InterPro" id="IPR011004">
    <property type="entry name" value="Trimer_LpxA-like_sf"/>
</dbReference>
<dbReference type="PANTHER" id="PTHR43300:SF11">
    <property type="entry name" value="ACETYLTRANSFERASE RV3034C-RELATED"/>
    <property type="match status" value="1"/>
</dbReference>
<dbReference type="InterPro" id="IPR050179">
    <property type="entry name" value="Trans_hexapeptide_repeat"/>
</dbReference>
<protein>
    <submittedName>
        <fullName evidence="2">Chloramphenicol acetyltransferase</fullName>
    </submittedName>
</protein>
<dbReference type="Pfam" id="PF00132">
    <property type="entry name" value="Hexapep"/>
    <property type="match status" value="1"/>
</dbReference>
<dbReference type="InterPro" id="IPR001451">
    <property type="entry name" value="Hexapep"/>
</dbReference>
<evidence type="ECO:0000313" key="2">
    <source>
        <dbReference type="EMBL" id="MBK1698538.1"/>
    </source>
</evidence>
<evidence type="ECO:0000256" key="1">
    <source>
        <dbReference type="ARBA" id="ARBA00007274"/>
    </source>
</evidence>
<dbReference type="NCBIfam" id="TIGR03308">
    <property type="entry name" value="phn_thr-fam"/>
    <property type="match status" value="1"/>
</dbReference>
<dbReference type="InterPro" id="IPR017694">
    <property type="entry name" value="Phosphonate_tfrase_rpt"/>
</dbReference>
<reference evidence="2" key="2">
    <citation type="journal article" date="2020" name="Microorganisms">
        <title>Osmotic Adaptation and Compatible Solute Biosynthesis of Phototrophic Bacteria as Revealed from Genome Analyses.</title>
        <authorList>
            <person name="Imhoff J.F."/>
            <person name="Rahn T."/>
            <person name="Kunzel S."/>
            <person name="Keller A."/>
            <person name="Neulinger S.C."/>
        </authorList>
    </citation>
    <scope>NUCLEOTIDE SEQUENCE</scope>
    <source>
        <strain evidence="2">DSM 9154</strain>
    </source>
</reference>
<dbReference type="Proteomes" id="UP000778970">
    <property type="component" value="Unassembled WGS sequence"/>
</dbReference>
<name>A0A934QKF7_9PROT</name>